<feature type="transmembrane region" description="Helical" evidence="1">
    <location>
        <begin position="65"/>
        <end position="86"/>
    </location>
</feature>
<reference evidence="3" key="1">
    <citation type="submission" date="2016-06" db="EMBL/GenBank/DDBJ databases">
        <authorList>
            <person name="Varghese N."/>
            <person name="Submissions Spin"/>
        </authorList>
    </citation>
    <scope>NUCLEOTIDE SEQUENCE [LARGE SCALE GENOMIC DNA]</scope>
    <source>
        <strain evidence="3">DSM 44815</strain>
    </source>
</reference>
<dbReference type="STRING" id="261654.GA0070611_1657"/>
<organism evidence="2 3">
    <name type="scientific">Micromonospora auratinigra</name>
    <dbReference type="NCBI Taxonomy" id="261654"/>
    <lineage>
        <taxon>Bacteria</taxon>
        <taxon>Bacillati</taxon>
        <taxon>Actinomycetota</taxon>
        <taxon>Actinomycetes</taxon>
        <taxon>Micromonosporales</taxon>
        <taxon>Micromonosporaceae</taxon>
        <taxon>Micromonospora</taxon>
    </lineage>
</organism>
<keyword evidence="1" id="KW-0472">Membrane</keyword>
<dbReference type="Proteomes" id="UP000199385">
    <property type="component" value="Chromosome I"/>
</dbReference>
<feature type="transmembrane region" description="Helical" evidence="1">
    <location>
        <begin position="98"/>
        <end position="122"/>
    </location>
</feature>
<accession>A0A1A8ZCE0</accession>
<feature type="transmembrane region" description="Helical" evidence="1">
    <location>
        <begin position="247"/>
        <end position="269"/>
    </location>
</feature>
<dbReference type="EMBL" id="LT594323">
    <property type="protein sequence ID" value="SBT41518.1"/>
    <property type="molecule type" value="Genomic_DNA"/>
</dbReference>
<gene>
    <name evidence="2" type="ORF">GA0070611_1657</name>
</gene>
<dbReference type="OrthoDB" id="5196567at2"/>
<feature type="transmembrane region" description="Helical" evidence="1">
    <location>
        <begin position="167"/>
        <end position="187"/>
    </location>
</feature>
<dbReference type="RefSeq" id="WP_091660214.1">
    <property type="nucleotide sequence ID" value="NZ_LT594323.1"/>
</dbReference>
<keyword evidence="1" id="KW-0812">Transmembrane</keyword>
<keyword evidence="1" id="KW-1133">Transmembrane helix</keyword>
<sequence>MSGDIRLVRVLVGCYPSTWRHRYGEEYAQLLCDMQVHRRPRLVVDSLLGAVRAHGGALMSVRSPLALPVWSAALFTAAGLGFAKLAEDFPGIAPTAHTAMAIASAVALLALAAAAAPAAAVIVRGRANGTGKYVAAPLVAVAAWCAVAWIVTAVATGHGARSGPNAAAFAVLVAAGLGVLAATAWAATRVLRRVPAAGPARLRSAAVTATAVGMAAATTAVLAWGLGVRTADPAAFAGNQGFVATPFVSSWLAVLIALAAATVLSGVAARRHPTA</sequence>
<evidence type="ECO:0000313" key="2">
    <source>
        <dbReference type="EMBL" id="SBT41518.1"/>
    </source>
</evidence>
<keyword evidence="3" id="KW-1185">Reference proteome</keyword>
<evidence type="ECO:0000313" key="3">
    <source>
        <dbReference type="Proteomes" id="UP000199385"/>
    </source>
</evidence>
<name>A0A1A8ZCE0_9ACTN</name>
<dbReference type="AlphaFoldDB" id="A0A1A8ZCE0"/>
<feature type="transmembrane region" description="Helical" evidence="1">
    <location>
        <begin position="207"/>
        <end position="227"/>
    </location>
</feature>
<evidence type="ECO:0000256" key="1">
    <source>
        <dbReference type="SAM" id="Phobius"/>
    </source>
</evidence>
<protein>
    <submittedName>
        <fullName evidence="2">Uncharacterized protein</fullName>
    </submittedName>
</protein>
<feature type="transmembrane region" description="Helical" evidence="1">
    <location>
        <begin position="134"/>
        <end position="155"/>
    </location>
</feature>
<proteinExistence type="predicted"/>
<dbReference type="PATRIC" id="fig|261654.4.peg.1685"/>